<dbReference type="GO" id="GO:0004029">
    <property type="term" value="F:aldehyde dehydrogenase (NAD+) activity"/>
    <property type="evidence" value="ECO:0007669"/>
    <property type="project" value="UniProtKB-EC"/>
</dbReference>
<evidence type="ECO:0000259" key="7">
    <source>
        <dbReference type="SMART" id="SM00645"/>
    </source>
</evidence>
<dbReference type="Pfam" id="PF00112">
    <property type="entry name" value="Peptidase_C1"/>
    <property type="match status" value="1"/>
</dbReference>
<evidence type="ECO:0000313" key="8">
    <source>
        <dbReference type="EMBL" id="KRZ28946.1"/>
    </source>
</evidence>
<dbReference type="SMART" id="SM00645">
    <property type="entry name" value="Pept_C1"/>
    <property type="match status" value="1"/>
</dbReference>
<accession>A0A0V1J1U8</accession>
<gene>
    <name evidence="8" type="primary">ALDH2</name>
    <name evidence="8" type="ORF">T4B_8203</name>
</gene>
<dbReference type="SUPFAM" id="SSF53720">
    <property type="entry name" value="ALDH-like"/>
    <property type="match status" value="2"/>
</dbReference>
<feature type="non-terminal residue" evidence="8">
    <location>
        <position position="1"/>
    </location>
</feature>
<dbReference type="InterPro" id="IPR038765">
    <property type="entry name" value="Papain-like_cys_pep_sf"/>
</dbReference>
<dbReference type="Gene3D" id="3.90.70.10">
    <property type="entry name" value="Cysteine proteinases"/>
    <property type="match status" value="1"/>
</dbReference>
<dbReference type="Gene3D" id="3.40.605.10">
    <property type="entry name" value="Aldehyde Dehydrogenase, Chain A, domain 1"/>
    <property type="match status" value="1"/>
</dbReference>
<keyword evidence="3" id="KW-0520">NAD</keyword>
<evidence type="ECO:0000256" key="6">
    <source>
        <dbReference type="RuleBase" id="RU003345"/>
    </source>
</evidence>
<dbReference type="EC" id="1.2.1.3" evidence="4"/>
<evidence type="ECO:0000256" key="3">
    <source>
        <dbReference type="ARBA" id="ARBA00023027"/>
    </source>
</evidence>
<evidence type="ECO:0000256" key="2">
    <source>
        <dbReference type="ARBA" id="ARBA00023002"/>
    </source>
</evidence>
<dbReference type="InterPro" id="IPR000668">
    <property type="entry name" value="Peptidase_C1A_C"/>
</dbReference>
<proteinExistence type="inferred from homology"/>
<dbReference type="InterPro" id="IPR016163">
    <property type="entry name" value="Ald_DH_C"/>
</dbReference>
<dbReference type="InterPro" id="IPR015590">
    <property type="entry name" value="Aldehyde_DH_dom"/>
</dbReference>
<feature type="domain" description="Peptidase C1A papain C-terminal" evidence="7">
    <location>
        <begin position="676"/>
        <end position="922"/>
    </location>
</feature>
<reference evidence="8 9" key="1">
    <citation type="submission" date="2015-01" db="EMBL/GenBank/DDBJ databases">
        <title>Evolution of Trichinella species and genotypes.</title>
        <authorList>
            <person name="Korhonen P.K."/>
            <person name="Edoardo P."/>
            <person name="Giuseppe L.R."/>
            <person name="Gasser R.B."/>
        </authorList>
    </citation>
    <scope>NUCLEOTIDE SEQUENCE [LARGE SCALE GENOMIC DNA]</scope>
    <source>
        <strain evidence="8">ISS588</strain>
    </source>
</reference>
<comment type="similarity">
    <text evidence="1 6">Belongs to the aldehyde dehydrogenase family.</text>
</comment>
<dbReference type="PANTHER" id="PTHR11699">
    <property type="entry name" value="ALDEHYDE DEHYDROGENASE-RELATED"/>
    <property type="match status" value="1"/>
</dbReference>
<dbReference type="GO" id="GO:0008234">
    <property type="term" value="F:cysteine-type peptidase activity"/>
    <property type="evidence" value="ECO:0007669"/>
    <property type="project" value="InterPro"/>
</dbReference>
<keyword evidence="9" id="KW-1185">Reference proteome</keyword>
<dbReference type="PROSITE" id="PS00070">
    <property type="entry name" value="ALDEHYDE_DEHYDR_CYS"/>
    <property type="match status" value="1"/>
</dbReference>
<dbReference type="PROSITE" id="PS00639">
    <property type="entry name" value="THIOL_PROTEASE_HIS"/>
    <property type="match status" value="1"/>
</dbReference>
<name>A0A0V1J1U8_TRIPS</name>
<dbReference type="FunFam" id="3.40.309.10:FF:000001">
    <property type="entry name" value="Mitochondrial aldehyde dehydrogenase 2"/>
    <property type="match status" value="1"/>
</dbReference>
<comment type="caution">
    <text evidence="8">The sequence shown here is derived from an EMBL/GenBank/DDBJ whole genome shotgun (WGS) entry which is preliminary data.</text>
</comment>
<dbReference type="FunFam" id="3.40.605.10:FF:000029">
    <property type="entry name" value="Aldehyde dehydrogenase, mitochondrial"/>
    <property type="match status" value="2"/>
</dbReference>
<dbReference type="FunFam" id="3.40.605.10:FF:000026">
    <property type="entry name" value="Aldehyde dehydrogenase, putative"/>
    <property type="match status" value="1"/>
</dbReference>
<dbReference type="SUPFAM" id="SSF54001">
    <property type="entry name" value="Cysteine proteinases"/>
    <property type="match status" value="1"/>
</dbReference>
<organism evidence="8 9">
    <name type="scientific">Trichinella pseudospiralis</name>
    <name type="common">Parasitic roundworm</name>
    <dbReference type="NCBI Taxonomy" id="6337"/>
    <lineage>
        <taxon>Eukaryota</taxon>
        <taxon>Metazoa</taxon>
        <taxon>Ecdysozoa</taxon>
        <taxon>Nematoda</taxon>
        <taxon>Enoplea</taxon>
        <taxon>Dorylaimia</taxon>
        <taxon>Trichinellida</taxon>
        <taxon>Trichinellidae</taxon>
        <taxon>Trichinella</taxon>
    </lineage>
</organism>
<dbReference type="InterPro" id="IPR016160">
    <property type="entry name" value="Ald_DH_CS_CYS"/>
</dbReference>
<sequence>LMAFSKQMINKFRLFVAPAQYYSSLAAAAEIPNPFPVWKVEPKYTKLFINNEWINSADGKTFKTINPTTGEVICEVQEAKEVDVDKAVGAAKLAFQPGSAWRKTEPYQRSKLLHRFADLLERDRVYLASLETLDNGKPYVESYTEDMEMVIRCIRYYAGWADKIHGKTLPTGNISIPFNENVLKHSISNTVFSYTQVQIVMYCNFAKCENNRMIIEQIISMEIFLPTPDMNPLVFVWNYPLLMFAWKLGPALACGNTVVLKPAEQTPLTALHVGSLIVEAGFPPGVVNIVPGYGPVAGHALACHSNVDKVAFTGSTEIGRKIMSNSANSNLKRITLELGGKSPNIVFADADLEHAVKQAHSGLFSNQGQICCASSRIFVEGKVYDKFLELSVQMAKSRRLGNPFDPNTDQGPQIDQNHRERILNFIEKGKQEGAKLACGGRAAGEKGYFVEPTVFADVQDPMVIAQEEIFGPVMQIMRFDSMEDLIEKANNTIYGLAAAVFTKDIDKALHVANNMRAGVVWVNCYGIFDSSAPFGGYKMSGFGRELGEYGLEAYTEVKTVFVKAKTTCAEFLAQKLKMIAAVLLFTLFLRHSYSAYYEDQFRTFLDKMDKFENQIQTDWQFGLNEYFKGMSKEDIQIRVDGLSKELAKFKFLYKEGVKEIQKQQNYTETKSDSLPLEKHFDAREKWPECKYIGFIKDQSTCSCCWAMSSASVMTDRTCIAYKNQQQPFLSDEELTSCCTSCGDGCSGGFPLLAFKYWNEIGVPTGGPYGSKSGCKPFSIAPPTSSSTAAQTPLCQLKCISDYKRQLDKDRYYGKNYYLIASPNQAVKAIQREIMQHGPVVAAMEIFESFLYYKSGVYSTSKANDPLLGLHAVKLIGWGEEKRIPYWLAVNSWNTTFGEQGLFKIRRGDNECGIELLHVTAGLAE</sequence>
<dbReference type="CDD" id="cd02620">
    <property type="entry name" value="Peptidase_C1A_CathepsinB"/>
    <property type="match status" value="1"/>
</dbReference>
<feature type="active site" evidence="5">
    <location>
        <position position="337"/>
    </location>
</feature>
<dbReference type="Pfam" id="PF00171">
    <property type="entry name" value="Aldedh"/>
    <property type="match status" value="2"/>
</dbReference>
<keyword evidence="2 6" id="KW-0560">Oxidoreductase</keyword>
<dbReference type="InterPro" id="IPR016161">
    <property type="entry name" value="Ald_DH/histidinol_DH"/>
</dbReference>
<evidence type="ECO:0000256" key="4">
    <source>
        <dbReference type="ARBA" id="ARBA00024226"/>
    </source>
</evidence>
<evidence type="ECO:0000256" key="5">
    <source>
        <dbReference type="PROSITE-ProRule" id="PRU10007"/>
    </source>
</evidence>
<evidence type="ECO:0000256" key="1">
    <source>
        <dbReference type="ARBA" id="ARBA00009986"/>
    </source>
</evidence>
<evidence type="ECO:0000313" key="9">
    <source>
        <dbReference type="Proteomes" id="UP000054805"/>
    </source>
</evidence>
<dbReference type="Proteomes" id="UP000054805">
    <property type="component" value="Unassembled WGS sequence"/>
</dbReference>
<dbReference type="InterPro" id="IPR029510">
    <property type="entry name" value="Ald_DH_CS_GLU"/>
</dbReference>
<dbReference type="Gene3D" id="3.40.309.10">
    <property type="entry name" value="Aldehyde Dehydrogenase, Chain A, domain 2"/>
    <property type="match status" value="1"/>
</dbReference>
<dbReference type="PROSITE" id="PS00687">
    <property type="entry name" value="ALDEHYDE_DEHYDR_GLU"/>
    <property type="match status" value="1"/>
</dbReference>
<dbReference type="GO" id="GO:0006508">
    <property type="term" value="P:proteolysis"/>
    <property type="evidence" value="ECO:0007669"/>
    <property type="project" value="InterPro"/>
</dbReference>
<dbReference type="InterPro" id="IPR016162">
    <property type="entry name" value="Ald_DH_N"/>
</dbReference>
<protein>
    <recommendedName>
        <fullName evidence="4">aldehyde dehydrogenase (NAD(+))</fullName>
        <ecNumber evidence="4">1.2.1.3</ecNumber>
    </recommendedName>
</protein>
<dbReference type="AlphaFoldDB" id="A0A0V1J1U8"/>
<dbReference type="EMBL" id="JYDS01000052">
    <property type="protein sequence ID" value="KRZ28946.1"/>
    <property type="molecule type" value="Genomic_DNA"/>
</dbReference>
<dbReference type="InterPro" id="IPR025660">
    <property type="entry name" value="Pept_his_AS"/>
</dbReference>